<gene>
    <name evidence="2" type="ORF">SDRG_05065</name>
</gene>
<protein>
    <submittedName>
        <fullName evidence="2">Uncharacterized protein</fullName>
    </submittedName>
</protein>
<dbReference type="EMBL" id="JH767144">
    <property type="protein sequence ID" value="EQC37462.1"/>
    <property type="molecule type" value="Genomic_DNA"/>
</dbReference>
<accession>T0S477</accession>
<name>T0S477_SAPDV</name>
<evidence type="ECO:0000313" key="2">
    <source>
        <dbReference type="EMBL" id="EQC37462.1"/>
    </source>
</evidence>
<dbReference type="VEuPathDB" id="FungiDB:SDRG_05065"/>
<proteinExistence type="predicted"/>
<dbReference type="RefSeq" id="XP_008608982.1">
    <property type="nucleotide sequence ID" value="XM_008610760.1"/>
</dbReference>
<dbReference type="InParanoid" id="T0S477"/>
<keyword evidence="3" id="KW-1185">Reference proteome</keyword>
<evidence type="ECO:0000256" key="1">
    <source>
        <dbReference type="SAM" id="MobiDB-lite"/>
    </source>
</evidence>
<feature type="region of interest" description="Disordered" evidence="1">
    <location>
        <begin position="259"/>
        <end position="286"/>
    </location>
</feature>
<dbReference type="AlphaFoldDB" id="T0S477"/>
<sequence>MTTCGADTSRGSRLPLLRADDASSVVARVRRIQSAFKNHPETLCEATRGEFNPTTLECAIHKLVVNESLVHLHPLHWWLHADALYLYPYKISPALLAAFFHFDFGPHRLSIMHFKPHEQPELDAWHNTLRAAPSSEGLPVPPTPSSLDDIEEALAGLSHIVGTYGSQALQTLVYTAQFAVLSLVREFRDVKSWDLPAFIRFLDEKMHAFRAAVVADVLATPATAKHTIVHEQLKRRSAAMGLFVSELLLGRPMPVANATSTELPTMPAGTKRKPTSRKSNKKTKNKTANMFTTYAKCMYEDVMGR</sequence>
<reference evidence="2 3" key="1">
    <citation type="submission" date="2012-04" db="EMBL/GenBank/DDBJ databases">
        <title>The Genome Sequence of Saprolegnia declina VS20.</title>
        <authorList>
            <consortium name="The Broad Institute Genome Sequencing Platform"/>
            <person name="Russ C."/>
            <person name="Nusbaum C."/>
            <person name="Tyler B."/>
            <person name="van West P."/>
            <person name="Dieguez-Uribeondo J."/>
            <person name="de Bruijn I."/>
            <person name="Tripathy S."/>
            <person name="Jiang R."/>
            <person name="Young S.K."/>
            <person name="Zeng Q."/>
            <person name="Gargeya S."/>
            <person name="Fitzgerald M."/>
            <person name="Haas B."/>
            <person name="Abouelleil A."/>
            <person name="Alvarado L."/>
            <person name="Arachchi H.M."/>
            <person name="Berlin A."/>
            <person name="Chapman S.B."/>
            <person name="Goldberg J."/>
            <person name="Griggs A."/>
            <person name="Gujja S."/>
            <person name="Hansen M."/>
            <person name="Howarth C."/>
            <person name="Imamovic A."/>
            <person name="Larimer J."/>
            <person name="McCowen C."/>
            <person name="Montmayeur A."/>
            <person name="Murphy C."/>
            <person name="Neiman D."/>
            <person name="Pearson M."/>
            <person name="Priest M."/>
            <person name="Roberts A."/>
            <person name="Saif S."/>
            <person name="Shea T."/>
            <person name="Sisk P."/>
            <person name="Sykes S."/>
            <person name="Wortman J."/>
            <person name="Nusbaum C."/>
            <person name="Birren B."/>
        </authorList>
    </citation>
    <scope>NUCLEOTIDE SEQUENCE [LARGE SCALE GENOMIC DNA]</scope>
    <source>
        <strain evidence="2 3">VS20</strain>
    </source>
</reference>
<dbReference type="GeneID" id="19945792"/>
<feature type="compositionally biased region" description="Basic residues" evidence="1">
    <location>
        <begin position="270"/>
        <end position="285"/>
    </location>
</feature>
<dbReference type="OMA" id="HTIVHEQ"/>
<evidence type="ECO:0000313" key="3">
    <source>
        <dbReference type="Proteomes" id="UP000030762"/>
    </source>
</evidence>
<dbReference type="Proteomes" id="UP000030762">
    <property type="component" value="Unassembled WGS sequence"/>
</dbReference>
<organism evidence="2 3">
    <name type="scientific">Saprolegnia diclina (strain VS20)</name>
    <dbReference type="NCBI Taxonomy" id="1156394"/>
    <lineage>
        <taxon>Eukaryota</taxon>
        <taxon>Sar</taxon>
        <taxon>Stramenopiles</taxon>
        <taxon>Oomycota</taxon>
        <taxon>Saprolegniomycetes</taxon>
        <taxon>Saprolegniales</taxon>
        <taxon>Saprolegniaceae</taxon>
        <taxon>Saprolegnia</taxon>
    </lineage>
</organism>